<evidence type="ECO:0000259" key="2">
    <source>
        <dbReference type="Pfam" id="PF13248"/>
    </source>
</evidence>
<feature type="transmembrane region" description="Helical" evidence="1">
    <location>
        <begin position="88"/>
        <end position="108"/>
    </location>
</feature>
<evidence type="ECO:0000256" key="1">
    <source>
        <dbReference type="SAM" id="Phobius"/>
    </source>
</evidence>
<dbReference type="AlphaFoldDB" id="A0A544QRS5"/>
<keyword evidence="4" id="KW-1185">Reference proteome</keyword>
<reference evidence="3 4" key="1">
    <citation type="submission" date="2019-02" db="EMBL/GenBank/DDBJ databases">
        <title>Halonotius sp. a new haloqrchaeon isolated from saline water.</title>
        <authorList>
            <person name="Duran-Viseras A."/>
            <person name="Sanchez-Porro C."/>
            <person name="Ventosa A."/>
        </authorList>
    </citation>
    <scope>NUCLEOTIDE SEQUENCE [LARGE SCALE GENOMIC DNA]</scope>
    <source>
        <strain evidence="3 4">F9-27</strain>
    </source>
</reference>
<dbReference type="Pfam" id="PF13248">
    <property type="entry name" value="Zn_ribbon_3"/>
    <property type="match status" value="1"/>
</dbReference>
<evidence type="ECO:0000313" key="3">
    <source>
        <dbReference type="EMBL" id="TQQ82122.1"/>
    </source>
</evidence>
<dbReference type="RefSeq" id="WP_142442774.1">
    <property type="nucleotide sequence ID" value="NZ_SESI01000001.1"/>
</dbReference>
<dbReference type="OrthoDB" id="238622at2157"/>
<organism evidence="3 4">
    <name type="scientific">Halonotius roseus</name>
    <dbReference type="NCBI Taxonomy" id="2511997"/>
    <lineage>
        <taxon>Archaea</taxon>
        <taxon>Methanobacteriati</taxon>
        <taxon>Methanobacteriota</taxon>
        <taxon>Stenosarchaea group</taxon>
        <taxon>Halobacteria</taxon>
        <taxon>Halobacteriales</taxon>
        <taxon>Haloferacaceae</taxon>
        <taxon>Halonotius</taxon>
    </lineage>
</organism>
<keyword evidence="1" id="KW-1133">Transmembrane helix</keyword>
<keyword evidence="1" id="KW-0472">Membrane</keyword>
<dbReference type="Proteomes" id="UP000315385">
    <property type="component" value="Unassembled WGS sequence"/>
</dbReference>
<comment type="caution">
    <text evidence="3">The sequence shown here is derived from an EMBL/GenBank/DDBJ whole genome shotgun (WGS) entry which is preliminary data.</text>
</comment>
<dbReference type="EMBL" id="SESI01000001">
    <property type="protein sequence ID" value="TQQ82122.1"/>
    <property type="molecule type" value="Genomic_DNA"/>
</dbReference>
<feature type="domain" description="Putative zinc-ribbon" evidence="2">
    <location>
        <begin position="3"/>
        <end position="24"/>
    </location>
</feature>
<keyword evidence="1" id="KW-0812">Transmembrane</keyword>
<feature type="transmembrane region" description="Helical" evidence="1">
    <location>
        <begin position="40"/>
        <end position="68"/>
    </location>
</feature>
<proteinExistence type="predicted"/>
<name>A0A544QRS5_9EURY</name>
<evidence type="ECO:0000313" key="4">
    <source>
        <dbReference type="Proteomes" id="UP000315385"/>
    </source>
</evidence>
<sequence>MPACDNCGTEVDESATFCPDCGEPQDQDTKRKVIIGRVSYAVGFVIIVGGLSVLPGNLGGVPVVLGGIQLFPPSRQLLGRVFGRPPKVWANAVFALLFVLIGGLLIYLL</sequence>
<accession>A0A544QRS5</accession>
<dbReference type="InterPro" id="IPR059113">
    <property type="entry name" value="Znf_ribbon"/>
</dbReference>
<protein>
    <submittedName>
        <fullName evidence="3">Zinc-ribbon domain-containing protein</fullName>
    </submittedName>
</protein>
<gene>
    <name evidence="3" type="ORF">EWF95_04055</name>
</gene>